<sequence length="164" mass="19104">MKKIKIARSDCLKIQWKKLILCLVLPLAVGGLSAFLTQDSMKMFETIQKPPLSPPGWLFPIVWTILYLFMGIASYLVLTSSKSNQTALTLYGIQLVFNFIWPLIFFNRQQYLFAFIWLIFLWILILATIIQFDSISKPAKYFLLPYLLWVTFAGYLNFAIYLLN</sequence>
<keyword evidence="5 6" id="KW-0472">Membrane</keyword>
<feature type="transmembrane region" description="Helical" evidence="6">
    <location>
        <begin position="111"/>
        <end position="130"/>
    </location>
</feature>
<keyword evidence="4 6" id="KW-1133">Transmembrane helix</keyword>
<dbReference type="CDD" id="cd15904">
    <property type="entry name" value="TSPO_MBR"/>
    <property type="match status" value="1"/>
</dbReference>
<dbReference type="EMBL" id="DVHN01000188">
    <property type="protein sequence ID" value="HIR89899.1"/>
    <property type="molecule type" value="Genomic_DNA"/>
</dbReference>
<comment type="caution">
    <text evidence="7">The sequence shown here is derived from an EMBL/GenBank/DDBJ whole genome shotgun (WGS) entry which is preliminary data.</text>
</comment>
<dbReference type="PANTHER" id="PTHR10057">
    <property type="entry name" value="PERIPHERAL-TYPE BENZODIAZEPINE RECEPTOR"/>
    <property type="match status" value="1"/>
</dbReference>
<reference evidence="7" key="2">
    <citation type="journal article" date="2021" name="PeerJ">
        <title>Extensive microbial diversity within the chicken gut microbiome revealed by metagenomics and culture.</title>
        <authorList>
            <person name="Gilroy R."/>
            <person name="Ravi A."/>
            <person name="Getino M."/>
            <person name="Pursley I."/>
            <person name="Horton D.L."/>
            <person name="Alikhan N.F."/>
            <person name="Baker D."/>
            <person name="Gharbi K."/>
            <person name="Hall N."/>
            <person name="Watson M."/>
            <person name="Adriaenssens E.M."/>
            <person name="Foster-Nyarko E."/>
            <person name="Jarju S."/>
            <person name="Secka A."/>
            <person name="Antonio M."/>
            <person name="Oren A."/>
            <person name="Chaudhuri R.R."/>
            <person name="La Ragione R."/>
            <person name="Hildebrand F."/>
            <person name="Pallen M.J."/>
        </authorList>
    </citation>
    <scope>NUCLEOTIDE SEQUENCE</scope>
    <source>
        <strain evidence="7">ChiW13-3771</strain>
    </source>
</reference>
<comment type="similarity">
    <text evidence="2">Belongs to the TspO/BZRP family.</text>
</comment>
<protein>
    <submittedName>
        <fullName evidence="7">Tryptophan-rich sensory protein</fullName>
    </submittedName>
</protein>
<dbReference type="Gene3D" id="1.20.1260.100">
    <property type="entry name" value="TspO/MBR protein"/>
    <property type="match status" value="1"/>
</dbReference>
<evidence type="ECO:0000256" key="2">
    <source>
        <dbReference type="ARBA" id="ARBA00007524"/>
    </source>
</evidence>
<dbReference type="AlphaFoldDB" id="A0A9D1EGL4"/>
<keyword evidence="3 6" id="KW-0812">Transmembrane</keyword>
<name>A0A9D1EGL4_9FIRM</name>
<dbReference type="GO" id="GO:0033013">
    <property type="term" value="P:tetrapyrrole metabolic process"/>
    <property type="evidence" value="ECO:0007669"/>
    <property type="project" value="UniProtKB-ARBA"/>
</dbReference>
<dbReference type="FunFam" id="1.20.1260.100:FF:000001">
    <property type="entry name" value="translocator protein 2"/>
    <property type="match status" value="1"/>
</dbReference>
<feature type="transmembrane region" description="Helical" evidence="6">
    <location>
        <begin position="87"/>
        <end position="105"/>
    </location>
</feature>
<dbReference type="Proteomes" id="UP000824201">
    <property type="component" value="Unassembled WGS sequence"/>
</dbReference>
<evidence type="ECO:0000256" key="5">
    <source>
        <dbReference type="ARBA" id="ARBA00023136"/>
    </source>
</evidence>
<dbReference type="InterPro" id="IPR004307">
    <property type="entry name" value="TspO_MBR"/>
</dbReference>
<dbReference type="GO" id="GO:0016020">
    <property type="term" value="C:membrane"/>
    <property type="evidence" value="ECO:0007669"/>
    <property type="project" value="UniProtKB-SubCell"/>
</dbReference>
<evidence type="ECO:0000313" key="8">
    <source>
        <dbReference type="Proteomes" id="UP000824201"/>
    </source>
</evidence>
<evidence type="ECO:0000313" key="7">
    <source>
        <dbReference type="EMBL" id="HIR89899.1"/>
    </source>
</evidence>
<gene>
    <name evidence="7" type="ORF">IAC96_13215</name>
</gene>
<proteinExistence type="inferred from homology"/>
<dbReference type="PANTHER" id="PTHR10057:SF0">
    <property type="entry name" value="TRANSLOCATOR PROTEIN"/>
    <property type="match status" value="1"/>
</dbReference>
<accession>A0A9D1EGL4</accession>
<evidence type="ECO:0000256" key="1">
    <source>
        <dbReference type="ARBA" id="ARBA00004141"/>
    </source>
</evidence>
<evidence type="ECO:0000256" key="6">
    <source>
        <dbReference type="SAM" id="Phobius"/>
    </source>
</evidence>
<dbReference type="InterPro" id="IPR038330">
    <property type="entry name" value="TspO/MBR-related_sf"/>
</dbReference>
<evidence type="ECO:0000256" key="4">
    <source>
        <dbReference type="ARBA" id="ARBA00022989"/>
    </source>
</evidence>
<organism evidence="7 8">
    <name type="scientific">Candidatus Fimimorpha faecalis</name>
    <dbReference type="NCBI Taxonomy" id="2840824"/>
    <lineage>
        <taxon>Bacteria</taxon>
        <taxon>Bacillati</taxon>
        <taxon>Bacillota</taxon>
        <taxon>Clostridia</taxon>
        <taxon>Eubacteriales</taxon>
        <taxon>Candidatus Fimimorpha</taxon>
    </lineage>
</organism>
<reference evidence="7" key="1">
    <citation type="submission" date="2020-10" db="EMBL/GenBank/DDBJ databases">
        <authorList>
            <person name="Gilroy R."/>
        </authorList>
    </citation>
    <scope>NUCLEOTIDE SEQUENCE</scope>
    <source>
        <strain evidence="7">ChiW13-3771</strain>
    </source>
</reference>
<comment type="subcellular location">
    <subcellularLocation>
        <location evidence="1">Membrane</location>
        <topology evidence="1">Multi-pass membrane protein</topology>
    </subcellularLocation>
</comment>
<dbReference type="PIRSF" id="PIRSF005859">
    <property type="entry name" value="PBR"/>
    <property type="match status" value="1"/>
</dbReference>
<feature type="transmembrane region" description="Helical" evidence="6">
    <location>
        <begin position="58"/>
        <end position="78"/>
    </location>
</feature>
<dbReference type="Pfam" id="PF03073">
    <property type="entry name" value="TspO_MBR"/>
    <property type="match status" value="1"/>
</dbReference>
<feature type="transmembrane region" description="Helical" evidence="6">
    <location>
        <begin position="142"/>
        <end position="163"/>
    </location>
</feature>
<evidence type="ECO:0000256" key="3">
    <source>
        <dbReference type="ARBA" id="ARBA00022692"/>
    </source>
</evidence>